<gene>
    <name evidence="1" type="ORF">BLA18112_03859</name>
</gene>
<dbReference type="EMBL" id="CABVQI010000011">
    <property type="protein sequence ID" value="VWC99054.1"/>
    <property type="molecule type" value="Genomic_DNA"/>
</dbReference>
<dbReference type="Proteomes" id="UP000494274">
    <property type="component" value="Unassembled WGS sequence"/>
</dbReference>
<reference evidence="1 2" key="1">
    <citation type="submission" date="2019-09" db="EMBL/GenBank/DDBJ databases">
        <authorList>
            <person name="Depoorter E."/>
        </authorList>
    </citation>
    <scope>NUCLEOTIDE SEQUENCE [LARGE SCALE GENOMIC DNA]</scope>
    <source>
        <strain evidence="1">R-18112</strain>
    </source>
</reference>
<proteinExistence type="predicted"/>
<evidence type="ECO:0000313" key="1">
    <source>
        <dbReference type="EMBL" id="VWC99054.1"/>
    </source>
</evidence>
<protein>
    <submittedName>
        <fullName evidence="1">Uncharacterized protein</fullName>
    </submittedName>
</protein>
<evidence type="ECO:0000313" key="2">
    <source>
        <dbReference type="Proteomes" id="UP000494274"/>
    </source>
</evidence>
<dbReference type="AlphaFoldDB" id="A0A6P2WQP1"/>
<name>A0A6P2WQP1_BURL3</name>
<organism evidence="1 2">
    <name type="scientific">Burkholderia lata (strain ATCC 17760 / DSM 23089 / LMG 22485 / NCIMB 9086 / R18194 / 383)</name>
    <dbReference type="NCBI Taxonomy" id="482957"/>
    <lineage>
        <taxon>Bacteria</taxon>
        <taxon>Pseudomonadati</taxon>
        <taxon>Pseudomonadota</taxon>
        <taxon>Betaproteobacteria</taxon>
        <taxon>Burkholderiales</taxon>
        <taxon>Burkholderiaceae</taxon>
        <taxon>Burkholderia</taxon>
        <taxon>Burkholderia cepacia complex</taxon>
    </lineage>
</organism>
<dbReference type="RefSeq" id="WP_175044918.1">
    <property type="nucleotide sequence ID" value="NZ_CABVQI010000011.1"/>
</dbReference>
<accession>A0A6P2WQP1</accession>
<sequence length="93" mass="10001">MSANHAEQRTTPIWFVDATLSLTAKENEFLWNALTFAVANGLLARLVGKVDPSIVRDIYNKIVVANAEQGCANAQAFCLQQGLSFGGSSSTLQ</sequence>